<protein>
    <submittedName>
        <fullName evidence="1">Enoyl-coa hydratase/isomerase protein</fullName>
    </submittedName>
</protein>
<dbReference type="EMBL" id="AUZY01011559">
    <property type="protein sequence ID" value="EQD34231.1"/>
    <property type="molecule type" value="Genomic_DNA"/>
</dbReference>
<reference evidence="1" key="2">
    <citation type="journal article" date="2014" name="ISME J.">
        <title>Microbial stratification in low pH oxic and suboxic macroscopic growths along an acid mine drainage.</title>
        <authorList>
            <person name="Mendez-Garcia C."/>
            <person name="Mesa V."/>
            <person name="Sprenger R.R."/>
            <person name="Richter M."/>
            <person name="Diez M.S."/>
            <person name="Solano J."/>
            <person name="Bargiela R."/>
            <person name="Golyshina O.V."/>
            <person name="Manteca A."/>
            <person name="Ramos J.L."/>
            <person name="Gallego J.R."/>
            <person name="Llorente I."/>
            <person name="Martins Dos Santos V.A."/>
            <person name="Jensen O.N."/>
            <person name="Pelaez A.I."/>
            <person name="Sanchez J."/>
            <person name="Ferrer M."/>
        </authorList>
    </citation>
    <scope>NUCLEOTIDE SEQUENCE</scope>
</reference>
<reference evidence="1" key="1">
    <citation type="submission" date="2013-08" db="EMBL/GenBank/DDBJ databases">
        <authorList>
            <person name="Mendez C."/>
            <person name="Richter M."/>
            <person name="Ferrer M."/>
            <person name="Sanchez J."/>
        </authorList>
    </citation>
    <scope>NUCLEOTIDE SEQUENCE</scope>
</reference>
<organism evidence="1">
    <name type="scientific">mine drainage metagenome</name>
    <dbReference type="NCBI Taxonomy" id="410659"/>
    <lineage>
        <taxon>unclassified sequences</taxon>
        <taxon>metagenomes</taxon>
        <taxon>ecological metagenomes</taxon>
    </lineage>
</organism>
<dbReference type="GO" id="GO:0016853">
    <property type="term" value="F:isomerase activity"/>
    <property type="evidence" value="ECO:0007669"/>
    <property type="project" value="UniProtKB-KW"/>
</dbReference>
<feature type="non-terminal residue" evidence="1">
    <location>
        <position position="1"/>
    </location>
</feature>
<accession>T0YFP3</accession>
<gene>
    <name evidence="1" type="ORF">B1B_17327</name>
</gene>
<keyword evidence="1" id="KW-0413">Isomerase</keyword>
<proteinExistence type="predicted"/>
<comment type="caution">
    <text evidence="1">The sequence shown here is derived from an EMBL/GenBank/DDBJ whole genome shotgun (WGS) entry which is preliminary data.</text>
</comment>
<dbReference type="AlphaFoldDB" id="T0YFP3"/>
<evidence type="ECO:0000313" key="1">
    <source>
        <dbReference type="EMBL" id="EQD34231.1"/>
    </source>
</evidence>
<sequence>ALLALPRQAMLETRAVARADLIAATQREHLPIAQFGAVWQRAETQATLHALVAKLKAGKPA</sequence>
<name>T0YFP3_9ZZZZ</name>